<dbReference type="PANTHER" id="PTHR46526">
    <property type="entry name" value="CHORDIN"/>
    <property type="match status" value="1"/>
</dbReference>
<feature type="non-terminal residue" evidence="3">
    <location>
        <position position="1"/>
    </location>
</feature>
<evidence type="ECO:0000259" key="2">
    <source>
        <dbReference type="PROSITE" id="PS50184"/>
    </source>
</evidence>
<gene>
    <name evidence="3" type="ORF">NEMVEDRAFT_v1g225035</name>
</gene>
<dbReference type="InParanoid" id="A7TC14"/>
<protein>
    <recommendedName>
        <fullName evidence="2">VWFC domain-containing protein</fullName>
    </recommendedName>
</protein>
<organism evidence="3 4">
    <name type="scientific">Nematostella vectensis</name>
    <name type="common">Starlet sea anemone</name>
    <dbReference type="NCBI Taxonomy" id="45351"/>
    <lineage>
        <taxon>Eukaryota</taxon>
        <taxon>Metazoa</taxon>
        <taxon>Cnidaria</taxon>
        <taxon>Anthozoa</taxon>
        <taxon>Hexacorallia</taxon>
        <taxon>Actiniaria</taxon>
        <taxon>Edwardsiidae</taxon>
        <taxon>Nematostella</taxon>
    </lineage>
</organism>
<reference evidence="3 4" key="1">
    <citation type="journal article" date="2007" name="Science">
        <title>Sea anemone genome reveals ancestral eumetazoan gene repertoire and genomic organization.</title>
        <authorList>
            <person name="Putnam N.H."/>
            <person name="Srivastava M."/>
            <person name="Hellsten U."/>
            <person name="Dirks B."/>
            <person name="Chapman J."/>
            <person name="Salamov A."/>
            <person name="Terry A."/>
            <person name="Shapiro H."/>
            <person name="Lindquist E."/>
            <person name="Kapitonov V.V."/>
            <person name="Jurka J."/>
            <person name="Genikhovich G."/>
            <person name="Grigoriev I.V."/>
            <person name="Lucas S.M."/>
            <person name="Steele R.E."/>
            <person name="Finnerty J.R."/>
            <person name="Technau U."/>
            <person name="Martindale M.Q."/>
            <person name="Rokhsar D.S."/>
        </authorList>
    </citation>
    <scope>NUCLEOTIDE SEQUENCE [LARGE SCALE GENOMIC DNA]</scope>
    <source>
        <strain evidence="4">CH2 X CH6</strain>
    </source>
</reference>
<sequence>AHHRKGASLRSLVTRFSVPNNVTTNKKSCVYEGEIRMHGDAWSPGPCIPECHCWNGKVKCANLECPDLNCARSIKKKYKCCPECPPEAHNGKDNNDDNDDEH</sequence>
<evidence type="ECO:0000313" key="4">
    <source>
        <dbReference type="Proteomes" id="UP000001593"/>
    </source>
</evidence>
<name>A7TC14_NEMVE</name>
<dbReference type="PANTHER" id="PTHR46526:SF1">
    <property type="entry name" value="CHORDIN"/>
    <property type="match status" value="1"/>
</dbReference>
<dbReference type="Gene3D" id="6.20.200.20">
    <property type="match status" value="1"/>
</dbReference>
<dbReference type="AlphaFoldDB" id="A7TC14"/>
<proteinExistence type="predicted"/>
<dbReference type="InterPro" id="IPR052278">
    <property type="entry name" value="Chordin-like_regulators"/>
</dbReference>
<feature type="domain" description="VWFC" evidence="2">
    <location>
        <begin position="27"/>
        <end position="85"/>
    </location>
</feature>
<dbReference type="SUPFAM" id="SSF57603">
    <property type="entry name" value="FnI-like domain"/>
    <property type="match status" value="1"/>
</dbReference>
<evidence type="ECO:0000256" key="1">
    <source>
        <dbReference type="SAM" id="MobiDB-lite"/>
    </source>
</evidence>
<dbReference type="InterPro" id="IPR001007">
    <property type="entry name" value="VWF_dom"/>
</dbReference>
<dbReference type="PROSITE" id="PS01208">
    <property type="entry name" value="VWFC_1"/>
    <property type="match status" value="1"/>
</dbReference>
<dbReference type="Proteomes" id="UP000001593">
    <property type="component" value="Unassembled WGS sequence"/>
</dbReference>
<dbReference type="EMBL" id="DS475910">
    <property type="protein sequence ID" value="EDO26429.1"/>
    <property type="molecule type" value="Genomic_DNA"/>
</dbReference>
<accession>A7TC14</accession>
<dbReference type="SMART" id="SM00214">
    <property type="entry name" value="VWC"/>
    <property type="match status" value="1"/>
</dbReference>
<dbReference type="PROSITE" id="PS50184">
    <property type="entry name" value="VWFC_2"/>
    <property type="match status" value="1"/>
</dbReference>
<feature type="region of interest" description="Disordered" evidence="1">
    <location>
        <begin position="83"/>
        <end position="102"/>
    </location>
</feature>
<dbReference type="HOGENOM" id="CLU_2284510_0_0_1"/>
<dbReference type="PhylomeDB" id="A7TC14"/>
<dbReference type="Pfam" id="PF00093">
    <property type="entry name" value="VWC"/>
    <property type="match status" value="1"/>
</dbReference>
<keyword evidence="4" id="KW-1185">Reference proteome</keyword>
<evidence type="ECO:0000313" key="3">
    <source>
        <dbReference type="EMBL" id="EDO26429.1"/>
    </source>
</evidence>